<dbReference type="EMBL" id="QGKV02001507">
    <property type="protein sequence ID" value="KAF3533481.1"/>
    <property type="molecule type" value="Genomic_DNA"/>
</dbReference>
<keyword evidence="2" id="KW-1185">Reference proteome</keyword>
<sequence length="135" mass="15654">MNATTHLMAVPRTFILFKHDSKIFKVMDKLVRENGTGSKSGYRDWTKELSRLTKLDRLSRFVWSEGCDYQNKRLEVSCQDVTVIESVGTRLVRHRVSVLMYAETQSDVFGRCTSQDIIELLLELKEFTAVGFRSR</sequence>
<reference evidence="1 2" key="1">
    <citation type="journal article" date="2020" name="BMC Genomics">
        <title>Intraspecific diversification of the crop wild relative Brassica cretica Lam. using demographic model selection.</title>
        <authorList>
            <person name="Kioukis A."/>
            <person name="Michalopoulou V.A."/>
            <person name="Briers L."/>
            <person name="Pirintsos S."/>
            <person name="Studholme D.J."/>
            <person name="Pavlidis P."/>
            <person name="Sarris P.F."/>
        </authorList>
    </citation>
    <scope>NUCLEOTIDE SEQUENCE [LARGE SCALE GENOMIC DNA]</scope>
    <source>
        <strain evidence="2">cv. PFS-1207/04</strain>
    </source>
</reference>
<accession>A0ABQ7BMZ4</accession>
<organism evidence="1 2">
    <name type="scientific">Brassica cretica</name>
    <name type="common">Mustard</name>
    <dbReference type="NCBI Taxonomy" id="69181"/>
    <lineage>
        <taxon>Eukaryota</taxon>
        <taxon>Viridiplantae</taxon>
        <taxon>Streptophyta</taxon>
        <taxon>Embryophyta</taxon>
        <taxon>Tracheophyta</taxon>
        <taxon>Spermatophyta</taxon>
        <taxon>Magnoliopsida</taxon>
        <taxon>eudicotyledons</taxon>
        <taxon>Gunneridae</taxon>
        <taxon>Pentapetalae</taxon>
        <taxon>rosids</taxon>
        <taxon>malvids</taxon>
        <taxon>Brassicales</taxon>
        <taxon>Brassicaceae</taxon>
        <taxon>Brassiceae</taxon>
        <taxon>Brassica</taxon>
    </lineage>
</organism>
<dbReference type="Proteomes" id="UP000266723">
    <property type="component" value="Unassembled WGS sequence"/>
</dbReference>
<evidence type="ECO:0000313" key="2">
    <source>
        <dbReference type="Proteomes" id="UP000266723"/>
    </source>
</evidence>
<proteinExistence type="predicted"/>
<gene>
    <name evidence="1" type="ORF">DY000_02039544</name>
</gene>
<name>A0ABQ7BMZ4_BRACR</name>
<protein>
    <submittedName>
        <fullName evidence="1">Uncharacterized protein</fullName>
    </submittedName>
</protein>
<evidence type="ECO:0000313" key="1">
    <source>
        <dbReference type="EMBL" id="KAF3533481.1"/>
    </source>
</evidence>
<comment type="caution">
    <text evidence="1">The sequence shown here is derived from an EMBL/GenBank/DDBJ whole genome shotgun (WGS) entry which is preliminary data.</text>
</comment>